<dbReference type="Proteomes" id="UP000502665">
    <property type="component" value="Chromosome"/>
</dbReference>
<evidence type="ECO:0000313" key="2">
    <source>
        <dbReference type="EMBL" id="QJT04927.1"/>
    </source>
</evidence>
<dbReference type="InterPro" id="IPR011051">
    <property type="entry name" value="RmlC_Cupin_sf"/>
</dbReference>
<dbReference type="EMBL" id="CP049838">
    <property type="protein sequence ID" value="QJT04927.1"/>
    <property type="molecule type" value="Genomic_DNA"/>
</dbReference>
<dbReference type="InterPro" id="IPR053146">
    <property type="entry name" value="QDO-like"/>
</dbReference>
<accession>A0A6M4WWK7</accession>
<dbReference type="Gene3D" id="2.60.120.10">
    <property type="entry name" value="Jelly Rolls"/>
    <property type="match status" value="1"/>
</dbReference>
<dbReference type="RefSeq" id="WP_171400253.1">
    <property type="nucleotide sequence ID" value="NZ_CP049838.1"/>
</dbReference>
<dbReference type="AlphaFoldDB" id="A0A6M4WWK7"/>
<name>A0A6M4WWK7_9ACTN</name>
<proteinExistence type="predicted"/>
<dbReference type="PANTHER" id="PTHR36440:SF1">
    <property type="entry name" value="PUTATIVE (AFU_ORTHOLOGUE AFUA_8G07350)-RELATED"/>
    <property type="match status" value="1"/>
</dbReference>
<reference evidence="2" key="1">
    <citation type="submission" date="2020-03" db="EMBL/GenBank/DDBJ databases">
        <title>Molecular networking-based the target discovery of potent antiproliferative macrolactams: 5/6/7/16 polycyclic ansamycins and glycosylated trienomycin from Streptomyces cacaoi subsp. asoensis.</title>
        <authorList>
            <person name="Liu L.-L."/>
        </authorList>
    </citation>
    <scope>NUCLEOTIDE SEQUENCE [LARGE SCALE GENOMIC DNA]</scope>
    <source>
        <strain evidence="2">H2S5</strain>
    </source>
</reference>
<feature type="domain" description="Cupin type-2" evidence="1">
    <location>
        <begin position="61"/>
        <end position="123"/>
    </location>
</feature>
<dbReference type="SUPFAM" id="SSF51182">
    <property type="entry name" value="RmlC-like cupins"/>
    <property type="match status" value="1"/>
</dbReference>
<dbReference type="InterPro" id="IPR013096">
    <property type="entry name" value="Cupin_2"/>
</dbReference>
<protein>
    <submittedName>
        <fullName evidence="2">Cupin domain-containing protein</fullName>
    </submittedName>
</protein>
<evidence type="ECO:0000313" key="3">
    <source>
        <dbReference type="Proteomes" id="UP000502665"/>
    </source>
</evidence>
<dbReference type="CDD" id="cd02215">
    <property type="entry name" value="cupin_QDO_N_C"/>
    <property type="match status" value="1"/>
</dbReference>
<organism evidence="2 3">
    <name type="scientific">Streptomyces asoensis</name>
    <dbReference type="NCBI Taxonomy" id="249586"/>
    <lineage>
        <taxon>Bacteria</taxon>
        <taxon>Bacillati</taxon>
        <taxon>Actinomycetota</taxon>
        <taxon>Actinomycetes</taxon>
        <taxon>Kitasatosporales</taxon>
        <taxon>Streptomycetaceae</taxon>
        <taxon>Streptomyces</taxon>
    </lineage>
</organism>
<dbReference type="Pfam" id="PF07883">
    <property type="entry name" value="Cupin_2"/>
    <property type="match status" value="1"/>
</dbReference>
<gene>
    <name evidence="2" type="ORF">G9272_35350</name>
</gene>
<keyword evidence="3" id="KW-1185">Reference proteome</keyword>
<dbReference type="PANTHER" id="PTHR36440">
    <property type="entry name" value="PUTATIVE (AFU_ORTHOLOGUE AFUA_8G07350)-RELATED"/>
    <property type="match status" value="1"/>
</dbReference>
<dbReference type="InterPro" id="IPR014710">
    <property type="entry name" value="RmlC-like_jellyroll"/>
</dbReference>
<sequence length="182" mass="20018">MTAEFAQSGGAKRLPLPGKPVPFFLEAGEGERAHLFDALITVLLSEDETAGQFGLFTYAAPKGDAIPTHSHADVHETFYLLSGRARVWIQDGDGETYEKLLKPGDFGYVPAGCLHTFRVEADDTKIMGASSGGFERFFGSAGTRTESPELPHPPYIPSHEQLARVAREHRQEFRFDLRPLDG</sequence>
<evidence type="ECO:0000259" key="1">
    <source>
        <dbReference type="Pfam" id="PF07883"/>
    </source>
</evidence>